<sequence length="113" mass="11367">MRDLVATAQAWALFLRGYEGNGAESLGGDTAFRKQHGHGTSERTGEIMIRIFVILALGAGLAGCVAPQPDGYGYGDPGYRYGPGYYAPRTGIGIGVGGGSIGGGVGAGVGVGF</sequence>
<organism evidence="1 2">
    <name type="scientific">Pararobbsia alpina</name>
    <dbReference type="NCBI Taxonomy" id="621374"/>
    <lineage>
        <taxon>Bacteria</taxon>
        <taxon>Pseudomonadati</taxon>
        <taxon>Pseudomonadota</taxon>
        <taxon>Betaproteobacteria</taxon>
        <taxon>Burkholderiales</taxon>
        <taxon>Burkholderiaceae</taxon>
        <taxon>Pararobbsia</taxon>
    </lineage>
</organism>
<evidence type="ECO:0000313" key="2">
    <source>
        <dbReference type="Proteomes" id="UP000494115"/>
    </source>
</evidence>
<protein>
    <submittedName>
        <fullName evidence="1">Uncharacterized protein</fullName>
    </submittedName>
</protein>
<proteinExistence type="predicted"/>
<dbReference type="EMBL" id="CADIKM010000033">
    <property type="protein sequence ID" value="CAB3799635.1"/>
    <property type="molecule type" value="Genomic_DNA"/>
</dbReference>
<gene>
    <name evidence="1" type="ORF">LMG28138_04692</name>
</gene>
<keyword evidence="2" id="KW-1185">Reference proteome</keyword>
<dbReference type="Proteomes" id="UP000494115">
    <property type="component" value="Unassembled WGS sequence"/>
</dbReference>
<accession>A0A6S7BQZ8</accession>
<evidence type="ECO:0000313" key="1">
    <source>
        <dbReference type="EMBL" id="CAB3799635.1"/>
    </source>
</evidence>
<name>A0A6S7BQZ8_9BURK</name>
<reference evidence="1 2" key="1">
    <citation type="submission" date="2020-04" db="EMBL/GenBank/DDBJ databases">
        <authorList>
            <person name="De Canck E."/>
        </authorList>
    </citation>
    <scope>NUCLEOTIDE SEQUENCE [LARGE SCALE GENOMIC DNA]</scope>
    <source>
        <strain evidence="1 2">LMG 28138</strain>
    </source>
</reference>
<dbReference type="AlphaFoldDB" id="A0A6S7BQZ8"/>